<dbReference type="OrthoDB" id="10262656at2759"/>
<feature type="transmembrane region" description="Helical" evidence="6">
    <location>
        <begin position="36"/>
        <end position="58"/>
    </location>
</feature>
<keyword evidence="3 6" id="KW-0812">Transmembrane</keyword>
<dbReference type="AlphaFoldDB" id="A0A9J6CQD8"/>
<evidence type="ECO:0000256" key="5">
    <source>
        <dbReference type="ARBA" id="ARBA00023136"/>
    </source>
</evidence>
<dbReference type="Proteomes" id="UP001107558">
    <property type="component" value="Chromosome 1"/>
</dbReference>
<name>A0A9J6CQD8_POLVA</name>
<dbReference type="GO" id="GO:0016020">
    <property type="term" value="C:membrane"/>
    <property type="evidence" value="ECO:0007669"/>
    <property type="project" value="UniProtKB-SubCell"/>
</dbReference>
<evidence type="ECO:0000313" key="9">
    <source>
        <dbReference type="Proteomes" id="UP001107558"/>
    </source>
</evidence>
<evidence type="ECO:0000256" key="3">
    <source>
        <dbReference type="ARBA" id="ARBA00022692"/>
    </source>
</evidence>
<evidence type="ECO:0000256" key="2">
    <source>
        <dbReference type="ARBA" id="ARBA00022448"/>
    </source>
</evidence>
<comment type="caution">
    <text evidence="8">The sequence shown here is derived from an EMBL/GenBank/DDBJ whole genome shotgun (WGS) entry which is preliminary data.</text>
</comment>
<feature type="transmembrane region" description="Helical" evidence="6">
    <location>
        <begin position="489"/>
        <end position="508"/>
    </location>
</feature>
<evidence type="ECO:0000256" key="4">
    <source>
        <dbReference type="ARBA" id="ARBA00022989"/>
    </source>
</evidence>
<feature type="transmembrane region" description="Helical" evidence="6">
    <location>
        <begin position="309"/>
        <end position="327"/>
    </location>
</feature>
<dbReference type="PANTHER" id="PTHR23511">
    <property type="entry name" value="SYNAPTIC VESICLE GLYCOPROTEIN 2"/>
    <property type="match status" value="1"/>
</dbReference>
<reference evidence="8" key="1">
    <citation type="submission" date="2021-03" db="EMBL/GenBank/DDBJ databases">
        <title>Chromosome level genome of the anhydrobiotic midge Polypedilum vanderplanki.</title>
        <authorList>
            <person name="Yoshida Y."/>
            <person name="Kikawada T."/>
            <person name="Gusev O."/>
        </authorList>
    </citation>
    <scope>NUCLEOTIDE SEQUENCE</scope>
    <source>
        <strain evidence="8">NIAS01</strain>
        <tissue evidence="8">Whole body or cell culture</tissue>
    </source>
</reference>
<feature type="transmembrane region" description="Helical" evidence="6">
    <location>
        <begin position="164"/>
        <end position="187"/>
    </location>
</feature>
<feature type="transmembrane region" description="Helical" evidence="6">
    <location>
        <begin position="426"/>
        <end position="449"/>
    </location>
</feature>
<evidence type="ECO:0000259" key="7">
    <source>
        <dbReference type="PROSITE" id="PS50850"/>
    </source>
</evidence>
<organism evidence="8 9">
    <name type="scientific">Polypedilum vanderplanki</name>
    <name type="common">Sleeping chironomid midge</name>
    <dbReference type="NCBI Taxonomy" id="319348"/>
    <lineage>
        <taxon>Eukaryota</taxon>
        <taxon>Metazoa</taxon>
        <taxon>Ecdysozoa</taxon>
        <taxon>Arthropoda</taxon>
        <taxon>Hexapoda</taxon>
        <taxon>Insecta</taxon>
        <taxon>Pterygota</taxon>
        <taxon>Neoptera</taxon>
        <taxon>Endopterygota</taxon>
        <taxon>Diptera</taxon>
        <taxon>Nematocera</taxon>
        <taxon>Chironomoidea</taxon>
        <taxon>Chironomidae</taxon>
        <taxon>Chironominae</taxon>
        <taxon>Polypedilum</taxon>
        <taxon>Polypedilum</taxon>
    </lineage>
</organism>
<feature type="transmembrane region" description="Helical" evidence="6">
    <location>
        <begin position="78"/>
        <end position="97"/>
    </location>
</feature>
<evidence type="ECO:0000256" key="6">
    <source>
        <dbReference type="SAM" id="Phobius"/>
    </source>
</evidence>
<dbReference type="InterPro" id="IPR036259">
    <property type="entry name" value="MFS_trans_sf"/>
</dbReference>
<evidence type="ECO:0000256" key="1">
    <source>
        <dbReference type="ARBA" id="ARBA00004141"/>
    </source>
</evidence>
<dbReference type="SUPFAM" id="SSF103473">
    <property type="entry name" value="MFS general substrate transporter"/>
    <property type="match status" value="1"/>
</dbReference>
<feature type="transmembrane region" description="Helical" evidence="6">
    <location>
        <begin position="207"/>
        <end position="229"/>
    </location>
</feature>
<sequence length="510" mass="57373">MDGDKSSSDDGKDKEIDLNYSYNDALSITGLGKFHYLLLFTCGLCLMSVIVESLNIGFVLPLIDFECDLKLTLSEKGLLSSSAFAGIVLSSYLWGVLADVLGRHKIMLWCSSCSFLFSVLSSFSTHTWMLIITRFFVGFFISGLAANTYAYLGEFHCDKNRARHLNFCGVFMAFALTFCPGLGYIILKLTHESTNFSFIIPLIGIHFSIWRIFLLICSSFSFIITLFLLHLPESPKFLLYQDRHDEALKILQNIYKINTGSTYFSILKISIDEQLVNRIQLGEKNILYLLWSQTSPLFKKPLLKHTWKLSFIMFSLFAASSGFYMWVPEILNHMLDHNGMSVCDVIDTVVGSKNNTRNVSNSCTSSINVNDTIYSITFFMGVFFSIVYFINGLIINKFGKRNLLGLWFFICGLCSILIPFNNNFYIILLLLLLFLTSGCCGSIASAIIVDLFPTNIRAISLTFVLTLGRFGAIVGSLFVSFMIVTSCELMFIIFGLFLILSVLISCVIPD</sequence>
<dbReference type="PROSITE" id="PS50850">
    <property type="entry name" value="MFS"/>
    <property type="match status" value="1"/>
</dbReference>
<dbReference type="InterPro" id="IPR020846">
    <property type="entry name" value="MFS_dom"/>
</dbReference>
<feature type="transmembrane region" description="Helical" evidence="6">
    <location>
        <begin position="131"/>
        <end position="152"/>
    </location>
</feature>
<dbReference type="PANTHER" id="PTHR23511:SF35">
    <property type="entry name" value="MAJOR FACILITATOR SUPERFAMILY (MFS) PROFILE DOMAIN-CONTAINING PROTEIN"/>
    <property type="match status" value="1"/>
</dbReference>
<proteinExistence type="predicted"/>
<comment type="subcellular location">
    <subcellularLocation>
        <location evidence="1">Membrane</location>
        <topology evidence="1">Multi-pass membrane protein</topology>
    </subcellularLocation>
</comment>
<keyword evidence="9" id="KW-1185">Reference proteome</keyword>
<feature type="transmembrane region" description="Helical" evidence="6">
    <location>
        <begin position="461"/>
        <end position="483"/>
    </location>
</feature>
<feature type="transmembrane region" description="Helical" evidence="6">
    <location>
        <begin position="403"/>
        <end position="420"/>
    </location>
</feature>
<gene>
    <name evidence="8" type="ORF">PVAND_013086</name>
</gene>
<keyword evidence="5 6" id="KW-0472">Membrane</keyword>
<evidence type="ECO:0000313" key="8">
    <source>
        <dbReference type="EMBL" id="KAG5683822.1"/>
    </source>
</evidence>
<accession>A0A9J6CQD8</accession>
<dbReference type="EMBL" id="JADBJN010000001">
    <property type="protein sequence ID" value="KAG5683822.1"/>
    <property type="molecule type" value="Genomic_DNA"/>
</dbReference>
<keyword evidence="2" id="KW-0813">Transport</keyword>
<keyword evidence="4 6" id="KW-1133">Transmembrane helix</keyword>
<dbReference type="Pfam" id="PF07690">
    <property type="entry name" value="MFS_1"/>
    <property type="match status" value="2"/>
</dbReference>
<dbReference type="InterPro" id="IPR011701">
    <property type="entry name" value="MFS"/>
</dbReference>
<feature type="transmembrane region" description="Helical" evidence="6">
    <location>
        <begin position="372"/>
        <end position="391"/>
    </location>
</feature>
<dbReference type="Gene3D" id="1.20.1250.20">
    <property type="entry name" value="MFS general substrate transporter like domains"/>
    <property type="match status" value="1"/>
</dbReference>
<dbReference type="GO" id="GO:0022857">
    <property type="term" value="F:transmembrane transporter activity"/>
    <property type="evidence" value="ECO:0007669"/>
    <property type="project" value="InterPro"/>
</dbReference>
<feature type="domain" description="Major facilitator superfamily (MFS) profile" evidence="7">
    <location>
        <begin position="36"/>
        <end position="510"/>
    </location>
</feature>
<protein>
    <recommendedName>
        <fullName evidence="7">Major facilitator superfamily (MFS) profile domain-containing protein</fullName>
    </recommendedName>
</protein>